<dbReference type="Pfam" id="PF00701">
    <property type="entry name" value="DHDPS"/>
    <property type="match status" value="1"/>
</dbReference>
<dbReference type="Proteomes" id="UP001196565">
    <property type="component" value="Unassembled WGS sequence"/>
</dbReference>
<sequence>MKAISNKFRGLFAFLVTPTAEDGEVVDEGRLRELIDLHIEAGMHGLTVFGSTGAIGSFSEEERRRVIAVAARHVAGRVPLVAGTGAMTTAETIRMTRYAADQGVDAVLVVPITYWPLRDSEIIGHYEAIARSSTVPLGIYNNPTTTGTDIKPEVIARLAELDSVAFVKESSGDPARISAVRHLTGHSVSVFNGKDSIAPECFAAGADGWFSGGCNVLMRECVRLFALGHEAPRDFGAVLAYFETLYPIFDMQSRCGTIRVAHSGLALRGHDMGPPRRPLRPLEASDRAMLERLLSGLEATMPARPLAPAK</sequence>
<dbReference type="PANTHER" id="PTHR42849">
    <property type="entry name" value="N-ACETYLNEURAMINATE LYASE"/>
    <property type="match status" value="1"/>
</dbReference>
<dbReference type="CDD" id="cd00408">
    <property type="entry name" value="DHDPS-like"/>
    <property type="match status" value="1"/>
</dbReference>
<accession>A0ABS7A254</accession>
<comment type="similarity">
    <text evidence="2">Belongs to the DapA family.</text>
</comment>
<dbReference type="RefSeq" id="WP_219760778.1">
    <property type="nucleotide sequence ID" value="NZ_JAHYBZ010000001.1"/>
</dbReference>
<proteinExistence type="inferred from homology"/>
<protein>
    <submittedName>
        <fullName evidence="3">Dihydrodipicolinate synthase family protein</fullName>
    </submittedName>
</protein>
<evidence type="ECO:0000256" key="2">
    <source>
        <dbReference type="PIRNR" id="PIRNR001365"/>
    </source>
</evidence>
<dbReference type="PANTHER" id="PTHR42849:SF1">
    <property type="entry name" value="N-ACETYLNEURAMINATE LYASE"/>
    <property type="match status" value="1"/>
</dbReference>
<dbReference type="PRINTS" id="PR00146">
    <property type="entry name" value="DHPICSNTHASE"/>
</dbReference>
<evidence type="ECO:0000313" key="3">
    <source>
        <dbReference type="EMBL" id="MBW6396397.1"/>
    </source>
</evidence>
<evidence type="ECO:0000313" key="4">
    <source>
        <dbReference type="Proteomes" id="UP001196565"/>
    </source>
</evidence>
<comment type="caution">
    <text evidence="3">The sequence shown here is derived from an EMBL/GenBank/DDBJ whole genome shotgun (WGS) entry which is preliminary data.</text>
</comment>
<name>A0ABS7A254_9PROT</name>
<dbReference type="InterPro" id="IPR013785">
    <property type="entry name" value="Aldolase_TIM"/>
</dbReference>
<dbReference type="SUPFAM" id="SSF51569">
    <property type="entry name" value="Aldolase"/>
    <property type="match status" value="1"/>
</dbReference>
<dbReference type="EMBL" id="JAHYBZ010000001">
    <property type="protein sequence ID" value="MBW6396397.1"/>
    <property type="molecule type" value="Genomic_DNA"/>
</dbReference>
<reference evidence="3 4" key="1">
    <citation type="submission" date="2021-07" db="EMBL/GenBank/DDBJ databases">
        <authorList>
            <person name="So Y."/>
        </authorList>
    </citation>
    <scope>NUCLEOTIDE SEQUENCE [LARGE SCALE GENOMIC DNA]</scope>
    <source>
        <strain evidence="3 4">HJA6</strain>
    </source>
</reference>
<organism evidence="3 4">
    <name type="scientific">Roseomonas alba</name>
    <dbReference type="NCBI Taxonomy" id="2846776"/>
    <lineage>
        <taxon>Bacteria</taxon>
        <taxon>Pseudomonadati</taxon>
        <taxon>Pseudomonadota</taxon>
        <taxon>Alphaproteobacteria</taxon>
        <taxon>Acetobacterales</taxon>
        <taxon>Roseomonadaceae</taxon>
        <taxon>Roseomonas</taxon>
    </lineage>
</organism>
<gene>
    <name evidence="3" type="ORF">KPL78_00995</name>
</gene>
<keyword evidence="4" id="KW-1185">Reference proteome</keyword>
<dbReference type="Gene3D" id="3.20.20.70">
    <property type="entry name" value="Aldolase class I"/>
    <property type="match status" value="1"/>
</dbReference>
<dbReference type="InterPro" id="IPR002220">
    <property type="entry name" value="DapA-like"/>
</dbReference>
<dbReference type="SMART" id="SM01130">
    <property type="entry name" value="DHDPS"/>
    <property type="match status" value="1"/>
</dbReference>
<keyword evidence="1 2" id="KW-0456">Lyase</keyword>
<evidence type="ECO:0000256" key="1">
    <source>
        <dbReference type="ARBA" id="ARBA00023239"/>
    </source>
</evidence>
<dbReference type="PIRSF" id="PIRSF001365">
    <property type="entry name" value="DHDPS"/>
    <property type="match status" value="1"/>
</dbReference>